<dbReference type="EMBL" id="GEVI01010330">
    <property type="protein sequence ID" value="JAU21990.1"/>
    <property type="molecule type" value="Transcribed_RNA"/>
</dbReference>
<protein>
    <submittedName>
        <fullName evidence="2">Uncharacterized protein</fullName>
    </submittedName>
</protein>
<accession>A0A1J3HDZ5</accession>
<sequence>MFRQYEIPILVFEDSFGDYNFSVTYTNDDRFHYLNKSQVKMANYPEDIVINDTKLTSDYLTGQFDYSNSNKITTEFDDEPWFNGSVVNYTLLNCPECNQKLRVVNHVNEERVLLGVHDMEDYAFSFDGGFIQQFQSIIKMRHNGSIEQFVNLPSVLYGESCSNIEHHWIYDYTLSACKSGDEVYLYTTVYTPSKPFVNGPYYSAAKHVTSMHVMEELMIVVDVDERPWAFDREGGIIIYAMNHDPYEPEIFD</sequence>
<dbReference type="AlphaFoldDB" id="A0A1J3HDZ5"/>
<name>A0A1J3HDZ5_NOCCA</name>
<organism evidence="2">
    <name type="scientific">Noccaea caerulescens</name>
    <name type="common">Alpine penny-cress</name>
    <name type="synonym">Thlaspi caerulescens</name>
    <dbReference type="NCBI Taxonomy" id="107243"/>
    <lineage>
        <taxon>Eukaryota</taxon>
        <taxon>Viridiplantae</taxon>
        <taxon>Streptophyta</taxon>
        <taxon>Embryophyta</taxon>
        <taxon>Tracheophyta</taxon>
        <taxon>Spermatophyta</taxon>
        <taxon>Magnoliopsida</taxon>
        <taxon>eudicotyledons</taxon>
        <taxon>Gunneridae</taxon>
        <taxon>Pentapetalae</taxon>
        <taxon>rosids</taxon>
        <taxon>malvids</taxon>
        <taxon>Brassicales</taxon>
        <taxon>Brassicaceae</taxon>
        <taxon>Coluteocarpeae</taxon>
        <taxon>Noccaea</taxon>
    </lineage>
</organism>
<evidence type="ECO:0000313" key="2">
    <source>
        <dbReference type="EMBL" id="JAU66547.1"/>
    </source>
</evidence>
<reference evidence="2" key="1">
    <citation type="submission" date="2016-07" db="EMBL/GenBank/DDBJ databases">
        <title>De novo transcriptome assembly of four accessions of the metal hyperaccumulator plant Noccaea caerulescens.</title>
        <authorList>
            <person name="Blande D."/>
            <person name="Halimaa P."/>
            <person name="Tervahauta A.I."/>
            <person name="Aarts M.G."/>
            <person name="Karenlampi S.O."/>
        </authorList>
    </citation>
    <scope>NUCLEOTIDE SEQUENCE</scope>
</reference>
<dbReference type="EMBL" id="GEVL01010794">
    <property type="protein sequence ID" value="JAU66547.1"/>
    <property type="molecule type" value="Transcribed_RNA"/>
</dbReference>
<evidence type="ECO:0000313" key="1">
    <source>
        <dbReference type="EMBL" id="JAU21990.1"/>
    </source>
</evidence>
<proteinExistence type="predicted"/>
<gene>
    <name evidence="1" type="ORF">GA_TR11366_c1_g1_i1_g.36510</name>
    <name evidence="2" type="ORF">LE_TR18031_c1_g1_i1_g.58037</name>
</gene>